<organism evidence="1 2">
    <name type="scientific">Eragrostis curvula</name>
    <name type="common">weeping love grass</name>
    <dbReference type="NCBI Taxonomy" id="38414"/>
    <lineage>
        <taxon>Eukaryota</taxon>
        <taxon>Viridiplantae</taxon>
        <taxon>Streptophyta</taxon>
        <taxon>Embryophyta</taxon>
        <taxon>Tracheophyta</taxon>
        <taxon>Spermatophyta</taxon>
        <taxon>Magnoliopsida</taxon>
        <taxon>Liliopsida</taxon>
        <taxon>Poales</taxon>
        <taxon>Poaceae</taxon>
        <taxon>PACMAD clade</taxon>
        <taxon>Chloridoideae</taxon>
        <taxon>Eragrostideae</taxon>
        <taxon>Eragrostidinae</taxon>
        <taxon>Eragrostis</taxon>
    </lineage>
</organism>
<gene>
    <name evidence="1" type="ORF">EJB05_24390</name>
</gene>
<keyword evidence="2" id="KW-1185">Reference proteome</keyword>
<sequence length="50" mass="5318">DLGVAAFSPPGICIAGQKEIKKVKQPKEMYGMISSRSLADDISSHETVAI</sequence>
<name>A0A5J9V963_9POAL</name>
<proteinExistence type="predicted"/>
<dbReference type="Gramene" id="TVU32649">
    <property type="protein sequence ID" value="TVU32649"/>
    <property type="gene ID" value="EJB05_24390"/>
</dbReference>
<dbReference type="EMBL" id="RWGY01000011">
    <property type="protein sequence ID" value="TVU32649.1"/>
    <property type="molecule type" value="Genomic_DNA"/>
</dbReference>
<dbReference type="Proteomes" id="UP000324897">
    <property type="component" value="Chromosome 1"/>
</dbReference>
<accession>A0A5J9V963</accession>
<protein>
    <submittedName>
        <fullName evidence="1">Uncharacterized protein</fullName>
    </submittedName>
</protein>
<feature type="non-terminal residue" evidence="1">
    <location>
        <position position="1"/>
    </location>
</feature>
<reference evidence="1 2" key="1">
    <citation type="journal article" date="2019" name="Sci. Rep.">
        <title>A high-quality genome of Eragrostis curvula grass provides insights into Poaceae evolution and supports new strategies to enhance forage quality.</title>
        <authorList>
            <person name="Carballo J."/>
            <person name="Santos B.A.C.M."/>
            <person name="Zappacosta D."/>
            <person name="Garbus I."/>
            <person name="Selva J.P."/>
            <person name="Gallo C.A."/>
            <person name="Diaz A."/>
            <person name="Albertini E."/>
            <person name="Caccamo M."/>
            <person name="Echenique V."/>
        </authorList>
    </citation>
    <scope>NUCLEOTIDE SEQUENCE [LARGE SCALE GENOMIC DNA]</scope>
    <source>
        <strain evidence="2">cv. Victoria</strain>
        <tissue evidence="1">Leaf</tissue>
    </source>
</reference>
<comment type="caution">
    <text evidence="1">The sequence shown here is derived from an EMBL/GenBank/DDBJ whole genome shotgun (WGS) entry which is preliminary data.</text>
</comment>
<evidence type="ECO:0000313" key="1">
    <source>
        <dbReference type="EMBL" id="TVU32649.1"/>
    </source>
</evidence>
<dbReference type="AlphaFoldDB" id="A0A5J9V963"/>
<evidence type="ECO:0000313" key="2">
    <source>
        <dbReference type="Proteomes" id="UP000324897"/>
    </source>
</evidence>